<reference evidence="11 12" key="1">
    <citation type="journal article" date="2005" name="J. Bacteriol.">
        <title>Genomic sequence of an otitis media isolate of nontypeable Haemophilus influenzae: comparative study with H. influenzae serotype d, strain KW20.</title>
        <authorList>
            <person name="Harrison A."/>
            <person name="Dyer D.W."/>
            <person name="Gillaspy A."/>
            <person name="Ray W.C."/>
            <person name="Mungur R."/>
            <person name="Carson M.B."/>
            <person name="Zhong H."/>
            <person name="Gipson J."/>
            <person name="Gipson M."/>
            <person name="Johnson L.S."/>
            <person name="Lewis L."/>
            <person name="Bakaletz L.O."/>
            <person name="Munson R.S.Jr."/>
        </authorList>
    </citation>
    <scope>NUCLEOTIDE SEQUENCE [LARGE SCALE GENOMIC DNA]</scope>
    <source>
        <strain evidence="11 12">86-028NP</strain>
    </source>
</reference>
<dbReference type="HOGENOM" id="CLU_043611_1_1_6"/>
<evidence type="ECO:0000256" key="7">
    <source>
        <dbReference type="ARBA" id="ARBA00022989"/>
    </source>
</evidence>
<feature type="transmembrane region" description="Helical" evidence="9">
    <location>
        <begin position="128"/>
        <end position="147"/>
    </location>
</feature>
<dbReference type="Pfam" id="PF01040">
    <property type="entry name" value="UbiA"/>
    <property type="match status" value="1"/>
</dbReference>
<dbReference type="InterPro" id="IPR026046">
    <property type="entry name" value="UBIAD1"/>
</dbReference>
<feature type="transmembrane region" description="Helical" evidence="9">
    <location>
        <begin position="182"/>
        <end position="201"/>
    </location>
</feature>
<dbReference type="Proteomes" id="UP000002525">
    <property type="component" value="Chromosome"/>
</dbReference>
<feature type="transmembrane region" description="Helical" evidence="9">
    <location>
        <begin position="231"/>
        <end position="251"/>
    </location>
</feature>
<dbReference type="FunFam" id="1.10.357.140:FF:000016">
    <property type="entry name" value="1,4-dihydroxy-2-naphthoate octaprenyltransferase"/>
    <property type="match status" value="1"/>
</dbReference>
<dbReference type="EMBL" id="CP000057">
    <property type="protein sequence ID" value="AAX87560.1"/>
    <property type="molecule type" value="Genomic_DNA"/>
</dbReference>
<dbReference type="GO" id="GO:0005886">
    <property type="term" value="C:plasma membrane"/>
    <property type="evidence" value="ECO:0007669"/>
    <property type="project" value="UniProtKB-SubCell"/>
</dbReference>
<dbReference type="InterPro" id="IPR004657">
    <property type="entry name" value="MenA"/>
</dbReference>
<dbReference type="CDD" id="cd13962">
    <property type="entry name" value="PT_UbiA_UBIAD1"/>
    <property type="match status" value="1"/>
</dbReference>
<keyword evidence="4 9" id="KW-0997">Cell inner membrane</keyword>
<dbReference type="InterPro" id="IPR000537">
    <property type="entry name" value="UbiA_prenyltransferase"/>
</dbReference>
<comment type="subcellular location">
    <subcellularLocation>
        <location evidence="9">Cell inner membrane</location>
        <topology evidence="9">Multi-pass membrane protein</topology>
    </subcellularLocation>
    <subcellularLocation>
        <location evidence="1">Membrane</location>
        <topology evidence="1">Multi-pass membrane protein</topology>
    </subcellularLocation>
</comment>
<organism evidence="11 12">
    <name type="scientific">Haemophilus influenzae (strain 86-028NP)</name>
    <dbReference type="NCBI Taxonomy" id="281310"/>
    <lineage>
        <taxon>Bacteria</taxon>
        <taxon>Pseudomonadati</taxon>
        <taxon>Pseudomonadota</taxon>
        <taxon>Gammaproteobacteria</taxon>
        <taxon>Pasteurellales</taxon>
        <taxon>Pasteurellaceae</taxon>
        <taxon>Haemophilus</taxon>
    </lineage>
</organism>
<feature type="transmembrane region" description="Helical" evidence="9">
    <location>
        <begin position="47"/>
        <end position="67"/>
    </location>
</feature>
<dbReference type="PANTHER" id="PTHR13929:SF0">
    <property type="entry name" value="UBIA PRENYLTRANSFERASE DOMAIN-CONTAINING PROTEIN 1"/>
    <property type="match status" value="1"/>
</dbReference>
<dbReference type="GO" id="GO:0042371">
    <property type="term" value="P:vitamin K biosynthetic process"/>
    <property type="evidence" value="ECO:0007669"/>
    <property type="project" value="TreeGrafter"/>
</dbReference>
<dbReference type="PIRSF" id="PIRSF005355">
    <property type="entry name" value="UBIAD1"/>
    <property type="match status" value="1"/>
</dbReference>
<evidence type="ECO:0000256" key="4">
    <source>
        <dbReference type="ARBA" id="ARBA00022519"/>
    </source>
</evidence>
<dbReference type="Gene3D" id="1.20.120.1780">
    <property type="entry name" value="UbiA prenyltransferase"/>
    <property type="match status" value="1"/>
</dbReference>
<dbReference type="GO" id="GO:0046428">
    <property type="term" value="F:1,4-dihydroxy-2-naphthoate polyprenyltransferase activity"/>
    <property type="evidence" value="ECO:0007669"/>
    <property type="project" value="UniProtKB-UniRule"/>
</dbReference>
<dbReference type="NCBIfam" id="TIGR00751">
    <property type="entry name" value="menA"/>
    <property type="match status" value="1"/>
</dbReference>
<evidence type="ECO:0000256" key="6">
    <source>
        <dbReference type="ARBA" id="ARBA00022692"/>
    </source>
</evidence>
<sequence>MRSKKMINEKLKMWWETARPKTLPLALASIFTGSALGYWANPQGFNGLVMVLCLLTTILLQVLSNFANDYGDHQKGSDTEERIGPLRGIQKGAISAKELKWGLILMVMASFLSGSFLIGIAYENLSDLFAFAGLGILAIVAAITYTVGAKPYGYMGLGDISVLVFFGLLGVGGTYYLQTHSIASHIILPAIGSGLLASAVLNINNLRDIEQDAKASKNTLAVRLGAYKGRVYHCILLSVAALCYLAFAVATATATSWTNYLFVLAMPLLAKHAIFVYRSQQPSELRPMLAQMSMISLLINILFSLGLLIG</sequence>
<evidence type="ECO:0000256" key="5">
    <source>
        <dbReference type="ARBA" id="ARBA00022679"/>
    </source>
</evidence>
<dbReference type="UniPathway" id="UPA00079">
    <property type="reaction ID" value="UER00168"/>
</dbReference>
<keyword evidence="8 9" id="KW-0472">Membrane</keyword>
<gene>
    <name evidence="9 11" type="primary">menA</name>
    <name evidence="11" type="ordered locus">NTHI0637</name>
</gene>
<evidence type="ECO:0000313" key="12">
    <source>
        <dbReference type="Proteomes" id="UP000002525"/>
    </source>
</evidence>
<evidence type="ECO:0000256" key="1">
    <source>
        <dbReference type="ARBA" id="ARBA00004141"/>
    </source>
</evidence>
<evidence type="ECO:0000256" key="10">
    <source>
        <dbReference type="NCBIfam" id="TIGR00751"/>
    </source>
</evidence>
<name>Q4QN37_HAEI8</name>
<evidence type="ECO:0000256" key="9">
    <source>
        <dbReference type="HAMAP-Rule" id="MF_01937"/>
    </source>
</evidence>
<dbReference type="NCBIfam" id="NF004750">
    <property type="entry name" value="PRK06080.1-2"/>
    <property type="match status" value="1"/>
</dbReference>
<proteinExistence type="inferred from homology"/>
<dbReference type="HAMAP" id="MF_01937">
    <property type="entry name" value="MenA_1"/>
    <property type="match status" value="1"/>
</dbReference>
<keyword evidence="2 9" id="KW-0474">Menaquinone biosynthesis</keyword>
<feature type="transmembrane region" description="Helical" evidence="9">
    <location>
        <begin position="101"/>
        <end position="122"/>
    </location>
</feature>
<evidence type="ECO:0000313" key="11">
    <source>
        <dbReference type="EMBL" id="AAX87560.1"/>
    </source>
</evidence>
<dbReference type="AlphaFoldDB" id="Q4QN37"/>
<keyword evidence="7 9" id="KW-1133">Transmembrane helix</keyword>
<dbReference type="KEGG" id="hit:NTHI0637"/>
<feature type="transmembrane region" description="Helical" evidence="9">
    <location>
        <begin position="154"/>
        <end position="176"/>
    </location>
</feature>
<keyword evidence="3 9" id="KW-1003">Cell membrane</keyword>
<keyword evidence="5 9" id="KW-0808">Transferase</keyword>
<evidence type="ECO:0000256" key="8">
    <source>
        <dbReference type="ARBA" id="ARBA00023136"/>
    </source>
</evidence>
<dbReference type="GO" id="GO:0009234">
    <property type="term" value="P:menaquinone biosynthetic process"/>
    <property type="evidence" value="ECO:0007669"/>
    <property type="project" value="UniProtKB-UniRule"/>
</dbReference>
<dbReference type="Gene3D" id="1.10.357.140">
    <property type="entry name" value="UbiA prenyltransferase"/>
    <property type="match status" value="1"/>
</dbReference>
<comment type="pathway">
    <text evidence="9">Quinol/quinone metabolism; menaquinone biosynthesis; menaquinol from 1,4-dihydroxy-2-naphthoate: step 1/2.</text>
</comment>
<dbReference type="EC" id="2.5.1.74" evidence="9 10"/>
<dbReference type="PANTHER" id="PTHR13929">
    <property type="entry name" value="1,4-DIHYDROXY-2-NAPHTHOATE OCTAPRENYLTRANSFERASE"/>
    <property type="match status" value="1"/>
</dbReference>
<evidence type="ECO:0000256" key="3">
    <source>
        <dbReference type="ARBA" id="ARBA00022475"/>
    </source>
</evidence>
<comment type="catalytic activity">
    <reaction evidence="9">
        <text>an all-trans-polyprenyl diphosphate + 1,4-dihydroxy-2-naphthoate + H(+) = a 2-demethylmenaquinol + CO2 + diphosphate</text>
        <dbReference type="Rhea" id="RHEA:26478"/>
        <dbReference type="Rhea" id="RHEA-COMP:9563"/>
        <dbReference type="Rhea" id="RHEA-COMP:9564"/>
        <dbReference type="ChEBI" id="CHEBI:11173"/>
        <dbReference type="ChEBI" id="CHEBI:15378"/>
        <dbReference type="ChEBI" id="CHEBI:16526"/>
        <dbReference type="ChEBI" id="CHEBI:33019"/>
        <dbReference type="ChEBI" id="CHEBI:55437"/>
        <dbReference type="ChEBI" id="CHEBI:58914"/>
        <dbReference type="EC" id="2.5.1.74"/>
    </reaction>
</comment>
<comment type="function">
    <text evidence="9">Conversion of 1,4-dihydroxy-2-naphthoate (DHNA) to demethylmenaquinone (DMK).</text>
</comment>
<evidence type="ECO:0000256" key="2">
    <source>
        <dbReference type="ARBA" id="ARBA00022428"/>
    </source>
</evidence>
<accession>Q4QN37</accession>
<protein>
    <recommendedName>
        <fullName evidence="9 10">1,4-dihydroxy-2-naphthoate octaprenyltransferase</fullName>
        <shortName evidence="9">DHNA-octaprenyltransferase</shortName>
        <ecNumber evidence="9 10">2.5.1.74</ecNumber>
    </recommendedName>
</protein>
<dbReference type="InterPro" id="IPR044878">
    <property type="entry name" value="UbiA_sf"/>
</dbReference>
<feature type="transmembrane region" description="Helical" evidence="9">
    <location>
        <begin position="289"/>
        <end position="309"/>
    </location>
</feature>
<keyword evidence="6 9" id="KW-0812">Transmembrane</keyword>
<comment type="similarity">
    <text evidence="9">Belongs to the MenA family. Type 1 subfamily.</text>
</comment>